<dbReference type="PANTHER" id="PTHR33116:SF86">
    <property type="entry name" value="REVERSE TRANSCRIPTASE DOMAIN-CONTAINING PROTEIN"/>
    <property type="match status" value="1"/>
</dbReference>
<dbReference type="Pfam" id="PF00078">
    <property type="entry name" value="RVT_1"/>
    <property type="match status" value="1"/>
</dbReference>
<proteinExistence type="predicted"/>
<dbReference type="InterPro" id="IPR000477">
    <property type="entry name" value="RT_dom"/>
</dbReference>
<dbReference type="Pfam" id="PF14111">
    <property type="entry name" value="DUF4283"/>
    <property type="match status" value="1"/>
</dbReference>
<dbReference type="InterPro" id="IPR036691">
    <property type="entry name" value="Endo/exonu/phosph_ase_sf"/>
</dbReference>
<dbReference type="PROSITE" id="PS50878">
    <property type="entry name" value="RT_POL"/>
    <property type="match status" value="1"/>
</dbReference>
<dbReference type="InterPro" id="IPR002156">
    <property type="entry name" value="RNaseH_domain"/>
</dbReference>
<evidence type="ECO:0000256" key="1">
    <source>
        <dbReference type="SAM" id="MobiDB-lite"/>
    </source>
</evidence>
<evidence type="ECO:0000313" key="3">
    <source>
        <dbReference type="EMBL" id="SPD15894.1"/>
    </source>
</evidence>
<dbReference type="Pfam" id="PF14392">
    <property type="entry name" value="zf-CCHC_4"/>
    <property type="match status" value="1"/>
</dbReference>
<protein>
    <recommendedName>
        <fullName evidence="2">Reverse transcriptase domain-containing protein</fullName>
    </recommendedName>
</protein>
<dbReference type="InterPro" id="IPR036397">
    <property type="entry name" value="RNaseH_sf"/>
</dbReference>
<dbReference type="SUPFAM" id="SSF56219">
    <property type="entry name" value="DNase I-like"/>
    <property type="match status" value="1"/>
</dbReference>
<feature type="domain" description="Reverse transcriptase" evidence="2">
    <location>
        <begin position="894"/>
        <end position="1173"/>
    </location>
</feature>
<gene>
    <name evidence="3" type="ORF">FSB_LOCUS43776</name>
</gene>
<reference evidence="3" key="1">
    <citation type="submission" date="2018-02" db="EMBL/GenBank/DDBJ databases">
        <authorList>
            <person name="Cohen D.B."/>
            <person name="Kent A.D."/>
        </authorList>
    </citation>
    <scope>NUCLEOTIDE SEQUENCE</scope>
</reference>
<dbReference type="GO" id="GO:0003676">
    <property type="term" value="F:nucleic acid binding"/>
    <property type="evidence" value="ECO:0007669"/>
    <property type="project" value="InterPro"/>
</dbReference>
<feature type="compositionally biased region" description="Basic residues" evidence="1">
    <location>
        <begin position="372"/>
        <end position="381"/>
    </location>
</feature>
<dbReference type="InterPro" id="IPR044730">
    <property type="entry name" value="RNase_H-like_dom_plant"/>
</dbReference>
<feature type="compositionally biased region" description="Basic and acidic residues" evidence="1">
    <location>
        <begin position="327"/>
        <end position="338"/>
    </location>
</feature>
<feature type="compositionally biased region" description="Polar residues" evidence="1">
    <location>
        <begin position="339"/>
        <end position="348"/>
    </location>
</feature>
<dbReference type="SUPFAM" id="SSF56672">
    <property type="entry name" value="DNA/RNA polymerases"/>
    <property type="match status" value="1"/>
</dbReference>
<dbReference type="CDD" id="cd01650">
    <property type="entry name" value="RT_nLTR_like"/>
    <property type="match status" value="1"/>
</dbReference>
<sequence>MDSLTSMWENLSLSELEGKKFDLEPDTISEQESILAARFLTRRPINLEAVARTFRPLWRTEKGFRLKDMGDNVVTIYFADEADLERVIANGPWSYDKYFIIFQRTEEEIPITALTFDTLDLWVQIHGLPPRHLNAGIGRQIGSTLGKIIPTVDSEDEASWGDFVRMHVSVNISRPLCRGRKVGLGGGKEVLVSFQYEKLANFCYWCGFITHSDKDCSVWLRSKGSLTSEKQQFGAWMRAQPRASHRRKTVSVEGALFRSQHATSTPPEQGRKTETGEDLRAVHQMESLSIDPDIPPIIPVEERNYSNGDCIFMNPMNFAQNESRKENTNKENFPHTDSQRGFVTIPTSPTSPPREALGDVTNMERGPVTKGPHQKSWKRKPSSSIKAPFEHTVSLPLKRNGAEENWPSAPPTPMSYIAWNCRGLGNPCTVQELFRLVREQDPLVLFVVETGLDEARLEVLRCKLHFSSKLVVSRREQGGGLTLFWKQEANVTIKSYSLHHIDTVINEGMDDAWRFTGFYGAPETHRRHLSWALLQSLHQQFSLPWLCMGDFNELLSMDEKQGGPVRSSRQMQDFRDAIDVCGFMDLGYQGPPFTWCNNRVDSGTVWERLDRGLATIPWFNNFPEARIFHLHATNSDHYPICLVTKPAYTPPRAKPRPFRFEEVWLSNPGCRETVMAAWATQKNGSHMFRVQDKIRNCRMELRKWSRCKFRNISQQLKIKTAQLQAAEENSMRGMSHSTAFELKKEVQYLLSQEERMWSQRARTGWLKGGDRNTRFFHQSASQRRRRNLITELHDNQGVTHTGDEAIGRLFEEYFDSLFKTSNPVDFNSVLEGISPVVTVDMNTRLSQPFQRQEVDHAIKQMGPLKAPGPDGMSPIFYQTFWDSVGNDVSSAILSCLNSGNILKSINHTYITLIPKKQNPTKVSDFRPISLCNVIYKILSKVLTNRLKSILPHIISETQSAFVPGRLITDNILVAFETLHHMKTRSTGKDGFMALKLDMSKAYDRVEWVFLKHVMLKMGFNTKWVSLMMECISSVSYSILINGSPQGLLKPTRGLRQGDPLSPYLFLLCAEGLHACYFAVQEEKNVRPSCISFSKYEVVSGQQINRDKTTLFFSKSTPGPKQSEILQILGVPVVQEYEKYLGLPSFVGRSRRESFTQIKEKIWQRLQGWKQKILSQAGREILIKAVVQAIPAFSMSCFKLPMSLCQDIEVLIRKFWWGNGGSQRKIHWVNWDTLCTSKRQGGMGFRDMRKFNDALLAKQVWRLQHNDNSLFYKVFKAKYFPHCSILDEGVKTKGSYAWKSITQARKVIREGAVWRISSGQTTKIWGDRWVPGVTSCRISSDRHYFPENAKVANLIDPTIGTWKKAVIEHIFSPIEAQQILGLPLGSPASKDTLYWPFSPSGKFSVRSAYHMLMNSDQHPPPLAHPNRTDGGVWQDIWSLNTPPKIRHFLWRAYRESLPTKKNLKFRHIPVDPGCPECPHAEEDALHSLWGCQVVVPLWAKVGPFRDLQALPFSSFGDLLYHVLTKLDEHHQLLFAVQAWLVWFRRNKGRVEHKWDDIDSLGSRAAIIIQDHLTHHSKTESTTLPTPTTHWKPPDRGTWKLNFDGAMRKDIGAAGVGVVVRDHQGQAIAAFTKRFHLPQTPAMIEALAAREAIQLALELKLDRVSLEGDSATIIKELCCPESHFTPHGHIIEEIQDQSKSFHSCSFQHTRRPS</sequence>
<dbReference type="SUPFAM" id="SSF53098">
    <property type="entry name" value="Ribonuclease H-like"/>
    <property type="match status" value="1"/>
</dbReference>
<dbReference type="Gene3D" id="3.30.420.10">
    <property type="entry name" value="Ribonuclease H-like superfamily/Ribonuclease H"/>
    <property type="match status" value="1"/>
</dbReference>
<feature type="region of interest" description="Disordered" evidence="1">
    <location>
        <begin position="327"/>
        <end position="383"/>
    </location>
</feature>
<dbReference type="Gene3D" id="3.60.10.10">
    <property type="entry name" value="Endonuclease/exonuclease/phosphatase"/>
    <property type="match status" value="1"/>
</dbReference>
<feature type="region of interest" description="Disordered" evidence="1">
    <location>
        <begin position="254"/>
        <end position="275"/>
    </location>
</feature>
<evidence type="ECO:0000259" key="2">
    <source>
        <dbReference type="PROSITE" id="PS50878"/>
    </source>
</evidence>
<dbReference type="InterPro" id="IPR025836">
    <property type="entry name" value="Zn_knuckle_CX2CX4HX4C"/>
</dbReference>
<dbReference type="PANTHER" id="PTHR33116">
    <property type="entry name" value="REVERSE TRANSCRIPTASE ZINC-BINDING DOMAIN-CONTAINING PROTEIN-RELATED-RELATED"/>
    <property type="match status" value="1"/>
</dbReference>
<dbReference type="InterPro" id="IPR043502">
    <property type="entry name" value="DNA/RNA_pol_sf"/>
</dbReference>
<dbReference type="Pfam" id="PF13456">
    <property type="entry name" value="RVT_3"/>
    <property type="match status" value="1"/>
</dbReference>
<dbReference type="GO" id="GO:0004523">
    <property type="term" value="F:RNA-DNA hybrid ribonuclease activity"/>
    <property type="evidence" value="ECO:0007669"/>
    <property type="project" value="InterPro"/>
</dbReference>
<accession>A0A2N9HW04</accession>
<organism evidence="3">
    <name type="scientific">Fagus sylvatica</name>
    <name type="common">Beechnut</name>
    <dbReference type="NCBI Taxonomy" id="28930"/>
    <lineage>
        <taxon>Eukaryota</taxon>
        <taxon>Viridiplantae</taxon>
        <taxon>Streptophyta</taxon>
        <taxon>Embryophyta</taxon>
        <taxon>Tracheophyta</taxon>
        <taxon>Spermatophyta</taxon>
        <taxon>Magnoliopsida</taxon>
        <taxon>eudicotyledons</taxon>
        <taxon>Gunneridae</taxon>
        <taxon>Pentapetalae</taxon>
        <taxon>rosids</taxon>
        <taxon>fabids</taxon>
        <taxon>Fagales</taxon>
        <taxon>Fagaceae</taxon>
        <taxon>Fagus</taxon>
    </lineage>
</organism>
<dbReference type="Pfam" id="PF13966">
    <property type="entry name" value="zf-RVT"/>
    <property type="match status" value="1"/>
</dbReference>
<dbReference type="Pfam" id="PF03372">
    <property type="entry name" value="Exo_endo_phos"/>
    <property type="match status" value="1"/>
</dbReference>
<dbReference type="InterPro" id="IPR025558">
    <property type="entry name" value="DUF4283"/>
</dbReference>
<dbReference type="InterPro" id="IPR012337">
    <property type="entry name" value="RNaseH-like_sf"/>
</dbReference>
<name>A0A2N9HW04_FAGSY</name>
<dbReference type="EMBL" id="OIVN01004179">
    <property type="protein sequence ID" value="SPD15894.1"/>
    <property type="molecule type" value="Genomic_DNA"/>
</dbReference>
<dbReference type="InterPro" id="IPR005135">
    <property type="entry name" value="Endo/exonuclease/phosphatase"/>
</dbReference>
<dbReference type="InterPro" id="IPR026960">
    <property type="entry name" value="RVT-Znf"/>
</dbReference>
<dbReference type="CDD" id="cd06222">
    <property type="entry name" value="RNase_H_like"/>
    <property type="match status" value="1"/>
</dbReference>